<reference evidence="3" key="2">
    <citation type="submission" date="2018-11" db="EMBL/GenBank/DDBJ databases">
        <authorList>
            <consortium name="Pathogen Informatics"/>
        </authorList>
    </citation>
    <scope>NUCLEOTIDE SEQUENCE [LARGE SCALE GENOMIC DNA]</scope>
</reference>
<dbReference type="GO" id="GO:0008080">
    <property type="term" value="F:N-acetyltransferase activity"/>
    <property type="evidence" value="ECO:0007669"/>
    <property type="project" value="InterPro"/>
</dbReference>
<dbReference type="InterPro" id="IPR016181">
    <property type="entry name" value="Acyl_CoA_acyltransferase"/>
</dbReference>
<accession>A0A0B2UU44</accession>
<dbReference type="InterPro" id="IPR039840">
    <property type="entry name" value="NAA80"/>
</dbReference>
<keyword evidence="2" id="KW-0808">Transferase</keyword>
<dbReference type="InterPro" id="IPR000182">
    <property type="entry name" value="GNAT_dom"/>
</dbReference>
<dbReference type="STRING" id="6265.A0A0B2UU44"/>
<reference evidence="2 4" key="1">
    <citation type="submission" date="2014-11" db="EMBL/GenBank/DDBJ databases">
        <title>Genetic blueprint of the zoonotic pathogen Toxocara canis.</title>
        <authorList>
            <person name="Zhu X.-Q."/>
            <person name="Korhonen P.K."/>
            <person name="Cai H."/>
            <person name="Young N.D."/>
            <person name="Nejsum P."/>
            <person name="von Samson-Himmelstjerna G."/>
            <person name="Boag P.R."/>
            <person name="Tan P."/>
            <person name="Li Q."/>
            <person name="Min J."/>
            <person name="Yang Y."/>
            <person name="Wang X."/>
            <person name="Fang X."/>
            <person name="Hall R.S."/>
            <person name="Hofmann A."/>
            <person name="Sternberg P.W."/>
            <person name="Jex A.R."/>
            <person name="Gasser R.B."/>
        </authorList>
    </citation>
    <scope>NUCLEOTIDE SEQUENCE [LARGE SCALE GENOMIC DNA]</scope>
    <source>
        <strain evidence="2">PN_DK_2014</strain>
    </source>
</reference>
<gene>
    <name evidence="2" type="primary">NAT6</name>
    <name evidence="2" type="ORF">Tcan_07697</name>
    <name evidence="3" type="ORF">TCNE_LOCUS13082</name>
</gene>
<dbReference type="PROSITE" id="PS51186">
    <property type="entry name" value="GNAT"/>
    <property type="match status" value="1"/>
</dbReference>
<dbReference type="EMBL" id="JPKZ01003185">
    <property type="protein sequence ID" value="KHN72918.1"/>
    <property type="molecule type" value="Genomic_DNA"/>
</dbReference>
<dbReference type="AlphaFoldDB" id="A0A0B2UU44"/>
<evidence type="ECO:0000313" key="3">
    <source>
        <dbReference type="EMBL" id="VDM44403.1"/>
    </source>
</evidence>
<dbReference type="OrthoDB" id="329272at2759"/>
<dbReference type="GO" id="GO:1905502">
    <property type="term" value="F:acetyl-CoA binding"/>
    <property type="evidence" value="ECO:0007669"/>
    <property type="project" value="TreeGrafter"/>
</dbReference>
<dbReference type="OMA" id="MLETCDC"/>
<sequence length="223" mass="24865">MEGNEYAFIPLIERKDLSADVIALLNQEWPRSEASRENSLLKSMNASPPMSFVMVKRNTGRLVGHARLCPLLSDERGCWIESVIVSTDMRNRGLGRIIMQHLENAARNYGFKKCYLSTEDKRPFYEKCGYECCEPVLNAGSNSVLLNNPKLRKLFAEVEQNELKKDAGKTNDNAQLSSKVAVCSNTAPPAPPPPPSLLCSQSSIPLGNRAKRTQYMCKVITIT</sequence>
<protein>
    <submittedName>
        <fullName evidence="2">N-acetyltransferase 6</fullName>
    </submittedName>
</protein>
<dbReference type="EMBL" id="UYWY01021556">
    <property type="protein sequence ID" value="VDM44403.1"/>
    <property type="molecule type" value="Genomic_DNA"/>
</dbReference>
<evidence type="ECO:0000313" key="2">
    <source>
        <dbReference type="EMBL" id="KHN72918.1"/>
    </source>
</evidence>
<dbReference type="Proteomes" id="UP000031036">
    <property type="component" value="Unassembled WGS sequence"/>
</dbReference>
<dbReference type="SUPFAM" id="SSF55729">
    <property type="entry name" value="Acyl-CoA N-acyltransferases (Nat)"/>
    <property type="match status" value="1"/>
</dbReference>
<dbReference type="CDD" id="cd04301">
    <property type="entry name" value="NAT_SF"/>
    <property type="match status" value="1"/>
</dbReference>
<dbReference type="PANTHER" id="PTHR13538:SF4">
    <property type="entry name" value="N-ALPHA-ACETYLTRANSFERASE 80"/>
    <property type="match status" value="1"/>
</dbReference>
<feature type="domain" description="N-acetyltransferase" evidence="1">
    <location>
        <begin position="6"/>
        <end position="151"/>
    </location>
</feature>
<proteinExistence type="predicted"/>
<name>A0A0B2UU44_TOXCA</name>
<dbReference type="PANTHER" id="PTHR13538">
    <property type="entry name" value="N-ACETYLTRANSFERASE 6"/>
    <property type="match status" value="1"/>
</dbReference>
<evidence type="ECO:0000313" key="4">
    <source>
        <dbReference type="Proteomes" id="UP000031036"/>
    </source>
</evidence>
<organism evidence="2 4">
    <name type="scientific">Toxocara canis</name>
    <name type="common">Canine roundworm</name>
    <dbReference type="NCBI Taxonomy" id="6265"/>
    <lineage>
        <taxon>Eukaryota</taxon>
        <taxon>Metazoa</taxon>
        <taxon>Ecdysozoa</taxon>
        <taxon>Nematoda</taxon>
        <taxon>Chromadorea</taxon>
        <taxon>Rhabditida</taxon>
        <taxon>Spirurina</taxon>
        <taxon>Ascaridomorpha</taxon>
        <taxon>Ascaridoidea</taxon>
        <taxon>Toxocaridae</taxon>
        <taxon>Toxocara</taxon>
    </lineage>
</organism>
<evidence type="ECO:0000259" key="1">
    <source>
        <dbReference type="PROSITE" id="PS51186"/>
    </source>
</evidence>
<dbReference type="GO" id="GO:0005737">
    <property type="term" value="C:cytoplasm"/>
    <property type="evidence" value="ECO:0007669"/>
    <property type="project" value="TreeGrafter"/>
</dbReference>
<dbReference type="Pfam" id="PF00583">
    <property type="entry name" value="Acetyltransf_1"/>
    <property type="match status" value="1"/>
</dbReference>
<keyword evidence="4" id="KW-1185">Reference proteome</keyword>
<dbReference type="Gene3D" id="3.40.630.30">
    <property type="match status" value="1"/>
</dbReference>